<evidence type="ECO:0000313" key="2">
    <source>
        <dbReference type="EMBL" id="GAA5496397.1"/>
    </source>
</evidence>
<gene>
    <name evidence="2" type="ORF">Rhal01_02580</name>
</gene>
<accession>A0ABP9V4X6</accession>
<reference evidence="2 3" key="1">
    <citation type="submission" date="2024-02" db="EMBL/GenBank/DDBJ databases">
        <title>Rubritalea halochordaticola NBRC 107102.</title>
        <authorList>
            <person name="Ichikawa N."/>
            <person name="Katano-Makiyama Y."/>
            <person name="Hidaka K."/>
        </authorList>
    </citation>
    <scope>NUCLEOTIDE SEQUENCE [LARGE SCALE GENOMIC DNA]</scope>
    <source>
        <strain evidence="2 3">NBRC 107102</strain>
    </source>
</reference>
<feature type="signal peptide" evidence="1">
    <location>
        <begin position="1"/>
        <end position="27"/>
    </location>
</feature>
<sequence>MLSAKPMITKATSLFLLCFLLLPLVNAGEEKVIADNASYTIQERQTDDKAKSLFHITGKVIDAQQGLSYIYEIAKLCDQRGYQYFTIKPEASGKWDEVKFFKTKPKVKAHVFSAKQCLEDFKPLKPKKAEQE</sequence>
<comment type="caution">
    <text evidence="2">The sequence shown here is derived from an EMBL/GenBank/DDBJ whole genome shotgun (WGS) entry which is preliminary data.</text>
</comment>
<organism evidence="2 3">
    <name type="scientific">Rubritalea halochordaticola</name>
    <dbReference type="NCBI Taxonomy" id="714537"/>
    <lineage>
        <taxon>Bacteria</taxon>
        <taxon>Pseudomonadati</taxon>
        <taxon>Verrucomicrobiota</taxon>
        <taxon>Verrucomicrobiia</taxon>
        <taxon>Verrucomicrobiales</taxon>
        <taxon>Rubritaleaceae</taxon>
        <taxon>Rubritalea</taxon>
    </lineage>
</organism>
<proteinExistence type="predicted"/>
<dbReference type="Proteomes" id="UP001424741">
    <property type="component" value="Unassembled WGS sequence"/>
</dbReference>
<name>A0ABP9V4X6_9BACT</name>
<keyword evidence="1" id="KW-0732">Signal</keyword>
<dbReference type="EMBL" id="BAABRL010000008">
    <property type="protein sequence ID" value="GAA5496397.1"/>
    <property type="molecule type" value="Genomic_DNA"/>
</dbReference>
<evidence type="ECO:0000313" key="3">
    <source>
        <dbReference type="Proteomes" id="UP001424741"/>
    </source>
</evidence>
<protein>
    <submittedName>
        <fullName evidence="2">Uncharacterized protein</fullName>
    </submittedName>
</protein>
<feature type="chain" id="PRO_5047359507" evidence="1">
    <location>
        <begin position="28"/>
        <end position="132"/>
    </location>
</feature>
<evidence type="ECO:0000256" key="1">
    <source>
        <dbReference type="SAM" id="SignalP"/>
    </source>
</evidence>
<keyword evidence="3" id="KW-1185">Reference proteome</keyword>